<evidence type="ECO:0000313" key="2">
    <source>
        <dbReference type="Proteomes" id="UP000054010"/>
    </source>
</evidence>
<name>E1IAD0_9CHLR</name>
<dbReference type="HOGENOM" id="CLU_280448_0_0_0"/>
<dbReference type="AlphaFoldDB" id="E1IAD0"/>
<protein>
    <recommendedName>
        <fullName evidence="3">CRISPR-associated protein Csc3</fullName>
    </recommendedName>
</protein>
<dbReference type="eggNOG" id="ENOG502Z9BK">
    <property type="taxonomic scope" value="Bacteria"/>
</dbReference>
<proteinExistence type="predicted"/>
<keyword evidence="2" id="KW-1185">Reference proteome</keyword>
<dbReference type="STRING" id="765420.OSCT_0281"/>
<organism evidence="1 2">
    <name type="scientific">Oscillochloris trichoides DG-6</name>
    <dbReference type="NCBI Taxonomy" id="765420"/>
    <lineage>
        <taxon>Bacteria</taxon>
        <taxon>Bacillati</taxon>
        <taxon>Chloroflexota</taxon>
        <taxon>Chloroflexia</taxon>
        <taxon>Chloroflexales</taxon>
        <taxon>Chloroflexineae</taxon>
        <taxon>Oscillochloridaceae</taxon>
        <taxon>Oscillochloris</taxon>
    </lineage>
</organism>
<reference evidence="1 2" key="1">
    <citation type="journal article" date="2011" name="J. Bacteriol.">
        <title>Draft genome sequence of the anoxygenic filamentous phototrophic bacterium Oscillochloris trichoides subsp. DG-6.</title>
        <authorList>
            <person name="Kuznetsov B.B."/>
            <person name="Ivanovsky R.N."/>
            <person name="Keppen O.I."/>
            <person name="Sukhacheva M.V."/>
            <person name="Bumazhkin B.K."/>
            <person name="Patutina E.O."/>
            <person name="Beletsky A.V."/>
            <person name="Mardanov A.V."/>
            <person name="Baslerov R.V."/>
            <person name="Panteleeva A.N."/>
            <person name="Kolganova T.V."/>
            <person name="Ravin N.V."/>
            <person name="Skryabin K.G."/>
        </authorList>
    </citation>
    <scope>NUCLEOTIDE SEQUENCE [LARGE SCALE GENOMIC DNA]</scope>
    <source>
        <strain evidence="1 2">DG-6</strain>
    </source>
</reference>
<dbReference type="Proteomes" id="UP000054010">
    <property type="component" value="Unassembled WGS sequence"/>
</dbReference>
<gene>
    <name evidence="1" type="ORF">OSCT_0281</name>
</gene>
<accession>E1IAD0</accession>
<evidence type="ECO:0008006" key="3">
    <source>
        <dbReference type="Google" id="ProtNLM"/>
    </source>
</evidence>
<evidence type="ECO:0000313" key="1">
    <source>
        <dbReference type="EMBL" id="EFO81884.1"/>
    </source>
</evidence>
<dbReference type="NCBIfam" id="TIGR03174">
    <property type="entry name" value="cas_Csc3"/>
    <property type="match status" value="1"/>
</dbReference>
<dbReference type="InterPro" id="IPR017589">
    <property type="entry name" value="CRISPR-assoc_prot_Cas10d/Csc3"/>
</dbReference>
<sequence>MLMSILEENEFNESLEDIEEIAALSDAIAEHESQASGSDRPQLAQEPLFALLLRDAIDPNDSVLNDYARYVVPHISALLGHVAAKGGDFVVQKRESGLSETQVARYSDDQSMRAHLVNGLLPTARVARTLQRWGVRCFVDEFDETTYRLFCAGYTLHDWLKLPEVDAKLREVGLAHHTVNVAVHLADVERIVQLWCERLGLEDFLEPIGGIAANLHNLIYIATNTQLQWGTMHNLAALPGLHARGRTLRLATDLATLADYLAYLGRTPIDVVKHPSIQRMFERLDDGVIGATLTYHHLADVRGVITSIINNAAIAACTVTDQREPLLYAPTGVVYLTRKTAPPLPSVEDVAEITINRIRELCQVQLRDNLTGLNRDGKGIKYADYFALFFSPRELAHLIASFAERRIGPNVAAGKRYANIKAKKMAPSDIDLDLPVGIEVDRIAETCALLVKIAAEHAPDLDAAGYLLTQLGVAELRDLVHQINSNRTAGGVPYGWYYAVGVARQRTPGLDDQQWVEHLHSLASGIASQLPDTPPTTASGWNELRRYVQNHLRFSHTQPDELQSRLQTELTRYTGARKSGRGSTNVCGLCSSSYEVSEQQEAAILFAPMVYTNKQPLHGSKAIRRICAICGTEMMLRQLLMKRGRESGGNFEKRKLRYLFFYPTYFFTPESLRMLRMLHDRLKRISFTSLRSLITSSSGDQLDLNPVLYQKIPDLLLHPTEIERAEDDRLFRLRFPSNEPITFSFIGIPPAERDAKDAEAWINPAFLALVIPLLLDVKVVASESLLPIIQEATDFEETVAFDAPHAYVTRLIRTTRLNLDQLLPALQQLTAAYMIHLDGNAKMGGKGFDYRWHEIPPLARNLETSPLYAFHYLKKGLRRDSSESIPATKAALYVNLVERYLYNGSDAMSHARELVLRYRKFYRHKSGRLNSNNIVRPLSEASKALLSADLRLFNDVDSLLEVVQSRLEQVIERVRENKADGTVPTWLYPEKETRGALIQAAIEDFARYFVEIIYRDVFKEDRAALAGKQLNLLKNACESVYMAEQRREWRERDEQAEDKQDEA</sequence>
<comment type="caution">
    <text evidence="1">The sequence shown here is derived from an EMBL/GenBank/DDBJ whole genome shotgun (WGS) entry which is preliminary data.</text>
</comment>
<dbReference type="EMBL" id="ADVR01000004">
    <property type="protein sequence ID" value="EFO81884.1"/>
    <property type="molecule type" value="Genomic_DNA"/>
</dbReference>